<dbReference type="SMART" id="SM00020">
    <property type="entry name" value="Tryp_SPc"/>
    <property type="match status" value="1"/>
</dbReference>
<comment type="caution">
    <text evidence="5">The sequence shown here is derived from an EMBL/GenBank/DDBJ whole genome shotgun (WGS) entry which is preliminary data.</text>
</comment>
<keyword evidence="6" id="KW-1185">Reference proteome</keyword>
<evidence type="ECO:0000256" key="1">
    <source>
        <dbReference type="ARBA" id="ARBA00023026"/>
    </source>
</evidence>
<protein>
    <recommendedName>
        <fullName evidence="4">Peptidase S1 domain-containing protein</fullName>
    </recommendedName>
</protein>
<feature type="domain" description="Peptidase S1" evidence="4">
    <location>
        <begin position="48"/>
        <end position="206"/>
    </location>
</feature>
<dbReference type="Proteomes" id="UP001530293">
    <property type="component" value="Unassembled WGS sequence"/>
</dbReference>
<dbReference type="Gene3D" id="2.40.10.10">
    <property type="entry name" value="Trypsin-like serine proteases"/>
    <property type="match status" value="1"/>
</dbReference>
<dbReference type="SUPFAM" id="SSF50494">
    <property type="entry name" value="Trypsin-like serine proteases"/>
    <property type="match status" value="1"/>
</dbReference>
<feature type="compositionally biased region" description="Low complexity" evidence="3">
    <location>
        <begin position="250"/>
        <end position="265"/>
    </location>
</feature>
<dbReference type="AlphaFoldDB" id="A0ABD3N8X3"/>
<gene>
    <name evidence="5" type="ORF">ACHAWU_006746</name>
</gene>
<dbReference type="PROSITE" id="PS50240">
    <property type="entry name" value="TRYPSIN_DOM"/>
    <property type="match status" value="1"/>
</dbReference>
<dbReference type="InterPro" id="IPR043504">
    <property type="entry name" value="Peptidase_S1_PA_chymotrypsin"/>
</dbReference>
<evidence type="ECO:0000313" key="5">
    <source>
        <dbReference type="EMBL" id="KAL3772548.1"/>
    </source>
</evidence>
<feature type="compositionally biased region" description="Low complexity" evidence="3">
    <location>
        <begin position="217"/>
        <end position="242"/>
    </location>
</feature>
<dbReference type="InterPro" id="IPR009003">
    <property type="entry name" value="Peptidase_S1_PA"/>
</dbReference>
<keyword evidence="1" id="KW-0843">Virulence</keyword>
<reference evidence="5 6" key="1">
    <citation type="submission" date="2024-10" db="EMBL/GenBank/DDBJ databases">
        <title>Updated reference genomes for cyclostephanoid diatoms.</title>
        <authorList>
            <person name="Roberts W.R."/>
            <person name="Alverson A.J."/>
        </authorList>
    </citation>
    <scope>NUCLEOTIDE SEQUENCE [LARGE SCALE GENOMIC DNA]</scope>
    <source>
        <strain evidence="5 6">AJA232-27</strain>
    </source>
</reference>
<evidence type="ECO:0000256" key="3">
    <source>
        <dbReference type="SAM" id="MobiDB-lite"/>
    </source>
</evidence>
<evidence type="ECO:0000313" key="6">
    <source>
        <dbReference type="Proteomes" id="UP001530293"/>
    </source>
</evidence>
<dbReference type="PANTHER" id="PTHR24276:SF91">
    <property type="entry name" value="AT26814P-RELATED"/>
    <property type="match status" value="1"/>
</dbReference>
<feature type="region of interest" description="Disordered" evidence="3">
    <location>
        <begin position="217"/>
        <end position="274"/>
    </location>
</feature>
<dbReference type="InterPro" id="IPR050430">
    <property type="entry name" value="Peptidase_S1"/>
</dbReference>
<accession>A0ABD3N8X3</accession>
<evidence type="ECO:0000256" key="2">
    <source>
        <dbReference type="ARBA" id="ARBA00023157"/>
    </source>
</evidence>
<keyword evidence="2" id="KW-1015">Disulfide bond</keyword>
<dbReference type="EMBL" id="JALLBG020000009">
    <property type="protein sequence ID" value="KAL3772548.1"/>
    <property type="molecule type" value="Genomic_DNA"/>
</dbReference>
<dbReference type="InterPro" id="IPR001254">
    <property type="entry name" value="Trypsin_dom"/>
</dbReference>
<dbReference type="Pfam" id="PF00089">
    <property type="entry name" value="Trypsin"/>
    <property type="match status" value="1"/>
</dbReference>
<proteinExistence type="predicted"/>
<name>A0ABD3N8X3_9STRA</name>
<dbReference type="PANTHER" id="PTHR24276">
    <property type="entry name" value="POLYSERASE-RELATED"/>
    <property type="match status" value="1"/>
</dbReference>
<organism evidence="5 6">
    <name type="scientific">Discostella pseudostelligera</name>
    <dbReference type="NCBI Taxonomy" id="259834"/>
    <lineage>
        <taxon>Eukaryota</taxon>
        <taxon>Sar</taxon>
        <taxon>Stramenopiles</taxon>
        <taxon>Ochrophyta</taxon>
        <taxon>Bacillariophyta</taxon>
        <taxon>Coscinodiscophyceae</taxon>
        <taxon>Thalassiosirophycidae</taxon>
        <taxon>Stephanodiscales</taxon>
        <taxon>Stephanodiscaceae</taxon>
        <taxon>Discostella</taxon>
    </lineage>
</organism>
<dbReference type="PROSITE" id="PS00135">
    <property type="entry name" value="TRYPSIN_SER"/>
    <property type="match status" value="1"/>
</dbReference>
<sequence length="274" mass="29166">MNATFSATDAITLNFYSYDDLGDNVTIRLCGNESGGGCSADLAYAVRHPRYDNFTMMNDFALIILPNTTAVTEGAVAEIDPVKLNSDINVPADGEELEVFGWGRLKFDKTDPRTRARVPNTVILQYRPNDQCQKLYDRKEIVITEDMLCAFGDEAVGDGDSGGPIITLGASGEIVQVGVTSWASEGLPDVYARVSDGFEWIKNTICQDIPGDEVFCNTATPTTAPTTTIRPTSSPTNNSTSGAGAGGSGSKSAKQPAAAKSSKAVMKSKSKVRN</sequence>
<evidence type="ECO:0000259" key="4">
    <source>
        <dbReference type="PROSITE" id="PS50240"/>
    </source>
</evidence>
<dbReference type="InterPro" id="IPR033116">
    <property type="entry name" value="TRYPSIN_SER"/>
</dbReference>